<dbReference type="SUPFAM" id="SSF51735">
    <property type="entry name" value="NAD(P)-binding Rossmann-fold domains"/>
    <property type="match status" value="1"/>
</dbReference>
<dbReference type="Pfam" id="PF02826">
    <property type="entry name" value="2-Hacid_dh_C"/>
    <property type="match status" value="1"/>
</dbReference>
<evidence type="ECO:0000256" key="2">
    <source>
        <dbReference type="ARBA" id="ARBA00023002"/>
    </source>
</evidence>
<geneLocation type="plasmid" evidence="6 7">
    <name>AbAZ39_p1</name>
</geneLocation>
<dbReference type="PANTHER" id="PTHR10996:SF283">
    <property type="entry name" value="GLYOXYLATE_HYDROXYPYRUVATE REDUCTASE B"/>
    <property type="match status" value="1"/>
</dbReference>
<dbReference type="SUPFAM" id="SSF52283">
    <property type="entry name" value="Formate/glycerate dehydrogenase catalytic domain-like"/>
    <property type="match status" value="1"/>
</dbReference>
<protein>
    <submittedName>
        <fullName evidence="6">3-phosphoglycerate dehydrogenase</fullName>
    </submittedName>
</protein>
<dbReference type="KEGG" id="abq:ABAZ39_18420"/>
<dbReference type="GO" id="GO:0005829">
    <property type="term" value="C:cytosol"/>
    <property type="evidence" value="ECO:0007669"/>
    <property type="project" value="TreeGrafter"/>
</dbReference>
<evidence type="ECO:0000313" key="7">
    <source>
        <dbReference type="Proteomes" id="UP000027186"/>
    </source>
</evidence>
<dbReference type="GO" id="GO:0016618">
    <property type="term" value="F:hydroxypyruvate reductase [NAD(P)H] activity"/>
    <property type="evidence" value="ECO:0007669"/>
    <property type="project" value="TreeGrafter"/>
</dbReference>
<evidence type="ECO:0000313" key="6">
    <source>
        <dbReference type="EMBL" id="AIB13913.1"/>
    </source>
</evidence>
<dbReference type="CDD" id="cd05299">
    <property type="entry name" value="CtBP_dh"/>
    <property type="match status" value="1"/>
</dbReference>
<dbReference type="GO" id="GO:0030267">
    <property type="term" value="F:glyoxylate reductase (NADPH) activity"/>
    <property type="evidence" value="ECO:0007669"/>
    <property type="project" value="TreeGrafter"/>
</dbReference>
<name>A0A060DRZ3_9PROT</name>
<evidence type="ECO:0000259" key="5">
    <source>
        <dbReference type="Pfam" id="PF02826"/>
    </source>
</evidence>
<sequence length="336" mass="36981">MTMGKRAPFVVGITDHMIPPPDLEAAVLDGCAEVDFLDTRREEDLDPERLARLDALLVWSTRIGPATVAKLPRCRVVVRFGVGYDKVDVAALEAAGIPFCNNPDYGTEEVADHAVSLLLSLQRRLWEHDARARGYSTTWQANTLTPLRRSSAATVGVVGVGRIGTAVVNRLKPFGHRILGYDPQQPAGHEKAVGYRRVRRLDELLAESDIVTFHCPLTPETRGLIDADFLAKLKPGALLVNTARGEMFAGLDPLEEALRSGQIAAVGTDVLPTEPPAPHPLLDAWRRREPWLEGRLVVTPHNAFHSDEAAVEMRRNAAETARLFLEDGVLRNRILP</sequence>
<comment type="similarity">
    <text evidence="1 3">Belongs to the D-isomer specific 2-hydroxyacid dehydrogenase family.</text>
</comment>
<dbReference type="PROSITE" id="PS00065">
    <property type="entry name" value="D_2_HYDROXYACID_DH_1"/>
    <property type="match status" value="1"/>
</dbReference>
<dbReference type="InterPro" id="IPR006139">
    <property type="entry name" value="D-isomer_2_OHA_DH_cat_dom"/>
</dbReference>
<keyword evidence="2 3" id="KW-0560">Oxidoreductase</keyword>
<keyword evidence="6" id="KW-0614">Plasmid</keyword>
<organism evidence="6 7">
    <name type="scientific">Azospirillum argentinense</name>
    <dbReference type="NCBI Taxonomy" id="2970906"/>
    <lineage>
        <taxon>Bacteria</taxon>
        <taxon>Pseudomonadati</taxon>
        <taxon>Pseudomonadota</taxon>
        <taxon>Alphaproteobacteria</taxon>
        <taxon>Rhodospirillales</taxon>
        <taxon>Azospirillaceae</taxon>
        <taxon>Azospirillum</taxon>
    </lineage>
</organism>
<dbReference type="Proteomes" id="UP000027186">
    <property type="component" value="Plasmid AbAZ39_p1"/>
</dbReference>
<dbReference type="InterPro" id="IPR006140">
    <property type="entry name" value="D-isomer_DH_NAD-bd"/>
</dbReference>
<dbReference type="PANTHER" id="PTHR10996">
    <property type="entry name" value="2-HYDROXYACID DEHYDROGENASE-RELATED"/>
    <property type="match status" value="1"/>
</dbReference>
<dbReference type="InterPro" id="IPR043322">
    <property type="entry name" value="CtBP"/>
</dbReference>
<accession>A0A060DRZ3</accession>
<proteinExistence type="inferred from homology"/>
<dbReference type="InterPro" id="IPR050223">
    <property type="entry name" value="D-isomer_2-hydroxyacid_DH"/>
</dbReference>
<evidence type="ECO:0000256" key="1">
    <source>
        <dbReference type="ARBA" id="ARBA00005854"/>
    </source>
</evidence>
<dbReference type="EMBL" id="CP007794">
    <property type="protein sequence ID" value="AIB13913.1"/>
    <property type="molecule type" value="Genomic_DNA"/>
</dbReference>
<dbReference type="InterPro" id="IPR029753">
    <property type="entry name" value="D-isomer_DH_CS"/>
</dbReference>
<feature type="domain" description="D-isomer specific 2-hydroxyacid dehydrogenase catalytic" evidence="4">
    <location>
        <begin position="27"/>
        <end position="334"/>
    </location>
</feature>
<gene>
    <name evidence="6" type="ORF">ABAZ39_18420</name>
</gene>
<evidence type="ECO:0000256" key="3">
    <source>
        <dbReference type="RuleBase" id="RU003719"/>
    </source>
</evidence>
<reference evidence="6 7" key="1">
    <citation type="journal article" date="2014" name="Genome Announc.">
        <title>Complete Genome Sequence of the Model Rhizosphere Strain Azospirillum brasilense Az39, Successfully Applied in Agriculture.</title>
        <authorList>
            <person name="Rivera D."/>
            <person name="Revale S."/>
            <person name="Molina R."/>
            <person name="Gualpa J."/>
            <person name="Puente M."/>
            <person name="Maroniche G."/>
            <person name="Paris G."/>
            <person name="Baker D."/>
            <person name="Clavijo B."/>
            <person name="McLay K."/>
            <person name="Spaepen S."/>
            <person name="Perticari A."/>
            <person name="Vazquez M."/>
            <person name="Wisniewski-Dye F."/>
            <person name="Watkins C."/>
            <person name="Martinez-Abarca F."/>
            <person name="Vanderleyden J."/>
            <person name="Cassan F."/>
        </authorList>
    </citation>
    <scope>NUCLEOTIDE SEQUENCE [LARGE SCALE GENOMIC DNA]</scope>
    <source>
        <strain evidence="6 7">Az39</strain>
        <plasmid evidence="6">AbAZ39_p1</plasmid>
    </source>
</reference>
<dbReference type="GO" id="GO:0051287">
    <property type="term" value="F:NAD binding"/>
    <property type="evidence" value="ECO:0007669"/>
    <property type="project" value="InterPro"/>
</dbReference>
<dbReference type="Gene3D" id="3.40.50.720">
    <property type="entry name" value="NAD(P)-binding Rossmann-like Domain"/>
    <property type="match status" value="2"/>
</dbReference>
<dbReference type="GO" id="GO:0003714">
    <property type="term" value="F:transcription corepressor activity"/>
    <property type="evidence" value="ECO:0007669"/>
    <property type="project" value="InterPro"/>
</dbReference>
<evidence type="ECO:0000259" key="4">
    <source>
        <dbReference type="Pfam" id="PF00389"/>
    </source>
</evidence>
<dbReference type="InterPro" id="IPR029752">
    <property type="entry name" value="D-isomer_DH_CS1"/>
</dbReference>
<feature type="domain" description="D-isomer specific 2-hydroxyacid dehydrogenase NAD-binding" evidence="5">
    <location>
        <begin position="116"/>
        <end position="303"/>
    </location>
</feature>
<dbReference type="Pfam" id="PF00389">
    <property type="entry name" value="2-Hacid_dh"/>
    <property type="match status" value="1"/>
</dbReference>
<dbReference type="AlphaFoldDB" id="A0A060DRZ3"/>
<dbReference type="InterPro" id="IPR036291">
    <property type="entry name" value="NAD(P)-bd_dom_sf"/>
</dbReference>
<dbReference type="PROSITE" id="PS00670">
    <property type="entry name" value="D_2_HYDROXYACID_DH_2"/>
    <property type="match status" value="1"/>
</dbReference>